<keyword evidence="3" id="KW-1185">Reference proteome</keyword>
<dbReference type="RefSeq" id="XP_007397101.1">
    <property type="nucleotide sequence ID" value="XM_007397039.1"/>
</dbReference>
<dbReference type="KEGG" id="pco:PHACADRAFT_258234"/>
<reference evidence="2 3" key="1">
    <citation type="journal article" date="2012" name="BMC Genomics">
        <title>Comparative genomics of the white-rot fungi, Phanerochaete carnosa and P. chrysosporium, to elucidate the genetic basis of the distinct wood types they colonize.</title>
        <authorList>
            <person name="Suzuki H."/>
            <person name="MacDonald J."/>
            <person name="Syed K."/>
            <person name="Salamov A."/>
            <person name="Hori C."/>
            <person name="Aerts A."/>
            <person name="Henrissat B."/>
            <person name="Wiebenga A."/>
            <person name="vanKuyk P.A."/>
            <person name="Barry K."/>
            <person name="Lindquist E."/>
            <person name="LaButti K."/>
            <person name="Lapidus A."/>
            <person name="Lucas S."/>
            <person name="Coutinho P."/>
            <person name="Gong Y."/>
            <person name="Samejima M."/>
            <person name="Mahadevan R."/>
            <person name="Abou-Zaid M."/>
            <person name="de Vries R.P."/>
            <person name="Igarashi K."/>
            <person name="Yadav J.S."/>
            <person name="Grigoriev I.V."/>
            <person name="Master E.R."/>
        </authorList>
    </citation>
    <scope>NUCLEOTIDE SEQUENCE [LARGE SCALE GENOMIC DNA]</scope>
    <source>
        <strain evidence="2 3">HHB-10118-sp</strain>
    </source>
</reference>
<gene>
    <name evidence="2" type="ORF">PHACADRAFT_258234</name>
</gene>
<name>K5WVF1_PHACS</name>
<dbReference type="AlphaFoldDB" id="K5WVF1"/>
<organism evidence="2 3">
    <name type="scientific">Phanerochaete carnosa (strain HHB-10118-sp)</name>
    <name type="common">White-rot fungus</name>
    <name type="synonym">Peniophora carnosa</name>
    <dbReference type="NCBI Taxonomy" id="650164"/>
    <lineage>
        <taxon>Eukaryota</taxon>
        <taxon>Fungi</taxon>
        <taxon>Dikarya</taxon>
        <taxon>Basidiomycota</taxon>
        <taxon>Agaricomycotina</taxon>
        <taxon>Agaricomycetes</taxon>
        <taxon>Polyporales</taxon>
        <taxon>Phanerochaetaceae</taxon>
        <taxon>Phanerochaete</taxon>
    </lineage>
</organism>
<feature type="compositionally biased region" description="Basic and acidic residues" evidence="1">
    <location>
        <begin position="1"/>
        <end position="57"/>
    </location>
</feature>
<feature type="compositionally biased region" description="Polar residues" evidence="1">
    <location>
        <begin position="114"/>
        <end position="126"/>
    </location>
</feature>
<evidence type="ECO:0000256" key="1">
    <source>
        <dbReference type="SAM" id="MobiDB-lite"/>
    </source>
</evidence>
<dbReference type="GeneID" id="18917058"/>
<dbReference type="OrthoDB" id="10687796at2759"/>
<dbReference type="InParanoid" id="K5WVF1"/>
<dbReference type="HOGENOM" id="CLU_740946_0_0_1"/>
<feature type="compositionally biased region" description="Polar residues" evidence="1">
    <location>
        <begin position="239"/>
        <end position="274"/>
    </location>
</feature>
<feature type="compositionally biased region" description="Polar residues" evidence="1">
    <location>
        <begin position="210"/>
        <end position="230"/>
    </location>
</feature>
<feature type="region of interest" description="Disordered" evidence="1">
    <location>
        <begin position="1"/>
        <end position="63"/>
    </location>
</feature>
<sequence length="374" mass="39431">MEEEKRKQDKERARRRTEDKKRQELDARAKAAREAESLERETEERAKAAEKEARLDTATEPLQSVVASSRIAANGVSPSPEVAVALATVSPSPEVAVALATVTPSRDLPKMLGSPSTQAVSFQGSPSGALHGSLTYPQDDIRTQVTATPYLQVRQSALQSDSGFAAMAGPPLTATGDSQVLVDTGGEAATRMLSTVALQSESTGLPPVEQNMSPTGSSRINRIRYTQSPAASAEERQPMHSSQEISTAQRNPVQMSSVRSDLTPTTPQVGSTPTNGKGKKKKKNAVAVKPEPSLSPPGRAAPAPPPPVAQTRTTRAVAHSLPPKGEQASKTREQTRTNAGGDRSAYSPPTPNAQNSTAPQAAFAVSEASRNSSM</sequence>
<feature type="region of interest" description="Disordered" evidence="1">
    <location>
        <begin position="197"/>
        <end position="374"/>
    </location>
</feature>
<dbReference type="Proteomes" id="UP000008370">
    <property type="component" value="Unassembled WGS sequence"/>
</dbReference>
<accession>K5WVF1</accession>
<evidence type="ECO:0000313" key="2">
    <source>
        <dbReference type="EMBL" id="EKM54407.1"/>
    </source>
</evidence>
<proteinExistence type="predicted"/>
<dbReference type="EMBL" id="JH930473">
    <property type="protein sequence ID" value="EKM54407.1"/>
    <property type="molecule type" value="Genomic_DNA"/>
</dbReference>
<feature type="non-terminal residue" evidence="2">
    <location>
        <position position="374"/>
    </location>
</feature>
<feature type="region of interest" description="Disordered" evidence="1">
    <location>
        <begin position="106"/>
        <end position="134"/>
    </location>
</feature>
<protein>
    <submittedName>
        <fullName evidence="2">Uncharacterized protein</fullName>
    </submittedName>
</protein>
<evidence type="ECO:0000313" key="3">
    <source>
        <dbReference type="Proteomes" id="UP000008370"/>
    </source>
</evidence>